<evidence type="ECO:0000256" key="4">
    <source>
        <dbReference type="ARBA" id="ARBA00023014"/>
    </source>
</evidence>
<keyword evidence="1" id="KW-0004">4Fe-4S</keyword>
<dbReference type="Proteomes" id="UP000663720">
    <property type="component" value="Chromosome"/>
</dbReference>
<dbReference type="CDD" id="cd00056">
    <property type="entry name" value="ENDO3c"/>
    <property type="match status" value="1"/>
</dbReference>
<dbReference type="GO" id="GO:0003824">
    <property type="term" value="F:catalytic activity"/>
    <property type="evidence" value="ECO:0007669"/>
    <property type="project" value="InterPro"/>
</dbReference>
<dbReference type="RefSeq" id="WP_207689410.1">
    <property type="nucleotide sequence ID" value="NZ_CP061799.1"/>
</dbReference>
<evidence type="ECO:0000313" key="6">
    <source>
        <dbReference type="EMBL" id="QTA83591.1"/>
    </source>
</evidence>
<feature type="domain" description="HhH-GPD" evidence="5">
    <location>
        <begin position="81"/>
        <end position="235"/>
    </location>
</feature>
<protein>
    <submittedName>
        <fullName evidence="6">HhH-GPD domain-containing protein</fullName>
    </submittedName>
</protein>
<reference evidence="6" key="1">
    <citation type="journal article" date="2021" name="Microb. Physiol.">
        <title>Proteogenomic Insights into the Physiology of Marine, Sulfate-Reducing, Filamentous Desulfonema limicola and Desulfonema magnum.</title>
        <authorList>
            <person name="Schnaars V."/>
            <person name="Wohlbrand L."/>
            <person name="Scheve S."/>
            <person name="Hinrichs C."/>
            <person name="Reinhardt R."/>
            <person name="Rabus R."/>
        </authorList>
    </citation>
    <scope>NUCLEOTIDE SEQUENCE</scope>
    <source>
        <strain evidence="6">5ac10</strain>
    </source>
</reference>
<dbReference type="PANTHER" id="PTHR10359:SF19">
    <property type="entry name" value="DNA REPAIR GLYCOSYLASE MJ1434-RELATED"/>
    <property type="match status" value="1"/>
</dbReference>
<evidence type="ECO:0000259" key="5">
    <source>
        <dbReference type="SMART" id="SM00478"/>
    </source>
</evidence>
<keyword evidence="4" id="KW-0411">Iron-sulfur</keyword>
<organism evidence="6 7">
    <name type="scientific">Desulfonema limicola</name>
    <dbReference type="NCBI Taxonomy" id="45656"/>
    <lineage>
        <taxon>Bacteria</taxon>
        <taxon>Pseudomonadati</taxon>
        <taxon>Thermodesulfobacteriota</taxon>
        <taxon>Desulfobacteria</taxon>
        <taxon>Desulfobacterales</taxon>
        <taxon>Desulfococcaceae</taxon>
        <taxon>Desulfonema</taxon>
    </lineage>
</organism>
<evidence type="ECO:0000256" key="3">
    <source>
        <dbReference type="ARBA" id="ARBA00023004"/>
    </source>
</evidence>
<dbReference type="Pfam" id="PF00730">
    <property type="entry name" value="HhH-GPD"/>
    <property type="match status" value="1"/>
</dbReference>
<evidence type="ECO:0000313" key="7">
    <source>
        <dbReference type="Proteomes" id="UP000663720"/>
    </source>
</evidence>
<dbReference type="AlphaFoldDB" id="A0A975GJD7"/>
<gene>
    <name evidence="6" type="ORF">dnl_60040</name>
</gene>
<dbReference type="SUPFAM" id="SSF48150">
    <property type="entry name" value="DNA-glycosylase"/>
    <property type="match status" value="1"/>
</dbReference>
<dbReference type="KEGG" id="dli:dnl_60040"/>
<dbReference type="InterPro" id="IPR011257">
    <property type="entry name" value="DNA_glycosylase"/>
</dbReference>
<dbReference type="GO" id="GO:0006284">
    <property type="term" value="P:base-excision repair"/>
    <property type="evidence" value="ECO:0007669"/>
    <property type="project" value="InterPro"/>
</dbReference>
<evidence type="ECO:0000256" key="1">
    <source>
        <dbReference type="ARBA" id="ARBA00022485"/>
    </source>
</evidence>
<dbReference type="InterPro" id="IPR003265">
    <property type="entry name" value="HhH-GPD_domain"/>
</dbReference>
<proteinExistence type="predicted"/>
<dbReference type="EMBL" id="CP061799">
    <property type="protein sequence ID" value="QTA83591.1"/>
    <property type="molecule type" value="Genomic_DNA"/>
</dbReference>
<name>A0A975GJD7_9BACT</name>
<keyword evidence="3" id="KW-0408">Iron</keyword>
<accession>A0A975GJD7</accession>
<dbReference type="GO" id="GO:0046872">
    <property type="term" value="F:metal ion binding"/>
    <property type="evidence" value="ECO:0007669"/>
    <property type="project" value="UniProtKB-KW"/>
</dbReference>
<keyword evidence="2" id="KW-0479">Metal-binding</keyword>
<keyword evidence="7" id="KW-1185">Reference proteome</keyword>
<dbReference type="SMART" id="SM00478">
    <property type="entry name" value="ENDO3c"/>
    <property type="match status" value="1"/>
</dbReference>
<evidence type="ECO:0000256" key="2">
    <source>
        <dbReference type="ARBA" id="ARBA00022723"/>
    </source>
</evidence>
<sequence length="249" mass="28494">MPDSIIKDKTQVNTDIISMKYSYEQKKIIININNILLEMYGKQGWWPVTSKPGNAPVYFPGREGRRISDKKAFEIITGAVLTQNTSWSNVEKAIINLGKENMLDIRKISKSGSELEELIRPSGYYNQKAQRLRAISKEIICIGNIKSLRTYPTAKLRTLLLSWKGIGKETADSILCYAFNRPVFVVDTYTKRLFKSLELPFENYDEIQGIVHQSIQPSSSEYGDLHARIVKVSVLKQTEKFLQILKSRL</sequence>
<dbReference type="PANTHER" id="PTHR10359">
    <property type="entry name" value="A/G-SPECIFIC ADENINE GLYCOSYLASE/ENDONUCLEASE III"/>
    <property type="match status" value="1"/>
</dbReference>
<dbReference type="Gene3D" id="1.10.340.30">
    <property type="entry name" value="Hypothetical protein, domain 2"/>
    <property type="match status" value="1"/>
</dbReference>
<dbReference type="GO" id="GO:0051539">
    <property type="term" value="F:4 iron, 4 sulfur cluster binding"/>
    <property type="evidence" value="ECO:0007669"/>
    <property type="project" value="UniProtKB-KW"/>
</dbReference>